<dbReference type="Pfam" id="PF03635">
    <property type="entry name" value="Vps35"/>
    <property type="match status" value="1"/>
</dbReference>
<protein>
    <recommendedName>
        <fullName evidence="11">Vacuolar protein sorting-associated protein 35</fullName>
    </recommendedName>
</protein>
<evidence type="ECO:0000256" key="4">
    <source>
        <dbReference type="ARBA" id="ARBA00004546"/>
    </source>
</evidence>
<comment type="similarity">
    <text evidence="5 11">Belongs to the VPS35 family.</text>
</comment>
<dbReference type="InterPro" id="IPR005378">
    <property type="entry name" value="Vps35"/>
</dbReference>
<evidence type="ECO:0000256" key="6">
    <source>
        <dbReference type="ARBA" id="ARBA00022448"/>
    </source>
</evidence>
<dbReference type="InterPro" id="IPR042491">
    <property type="entry name" value="Vps35_C"/>
</dbReference>
<evidence type="ECO:0000256" key="10">
    <source>
        <dbReference type="ARBA" id="ARBA00023136"/>
    </source>
</evidence>
<evidence type="ECO:0000256" key="2">
    <source>
        <dbReference type="ARBA" id="ARBA00004179"/>
    </source>
</evidence>
<dbReference type="PANTHER" id="PTHR11099:SF0">
    <property type="entry name" value="VACUOLAR PROTEIN SORTING-ASSOCIATED PROTEIN 35"/>
    <property type="match status" value="1"/>
</dbReference>
<comment type="caution">
    <text evidence="12">The sequence shown here is derived from an EMBL/GenBank/DDBJ whole genome shotgun (WGS) entry which is preliminary data.</text>
</comment>
<dbReference type="Gene3D" id="1.25.40.660">
    <property type="entry name" value="Vacuolar protein sorting-associated protein 35, helical subcomplex Vps35-C"/>
    <property type="match status" value="1"/>
</dbReference>
<dbReference type="AlphaFoldDB" id="A0AAW1SPQ5"/>
<evidence type="ECO:0000256" key="3">
    <source>
        <dbReference type="ARBA" id="ARBA00004496"/>
    </source>
</evidence>
<dbReference type="PANTHER" id="PTHR11099">
    <property type="entry name" value="VACUOLAR SORTING PROTEIN 35"/>
    <property type="match status" value="1"/>
</dbReference>
<dbReference type="GO" id="GO:0005829">
    <property type="term" value="C:cytosol"/>
    <property type="evidence" value="ECO:0007669"/>
    <property type="project" value="GOC"/>
</dbReference>
<keyword evidence="13" id="KW-1185">Reference proteome</keyword>
<dbReference type="PIRSF" id="PIRSF009375">
    <property type="entry name" value="Retromer_Vps35"/>
    <property type="match status" value="1"/>
</dbReference>
<sequence length="804" mass="89580">MVDVMGSAPAEEQGRLLQEAGNAVKRNAFFMKKAMDEDNLREALRYSATLLGELRTPALTPQRYFELYMQAFNELTHLQAFFREERRKGRSYADLYELVQHAGNVLPRLYLLCTVGSCYIRSKEAPARSVLKDLVEMCKGVQHPVRGLFLRSYLCQVSRGLLPDVGSEFEGDGGSISDAIEFLLINFTEMNKLWVRMQHQGATKDRERREQERQQLADLVGRNLTYVSQLDGLDFALYQEGVLARVMDQIVSCKDAIAQQYLMQCVIQGFPDDFHLGTLDTLLGILPNLQPGVQIHVIVSSLLDRLARFAASDKAVVETFNQVDAFGKLTRAAAKVTEQEGQVPAGDVVAMHAALLGFTGAVYPDRLDLVNKVLTSAFQALEKQAPITDVKAEKQLVQLLSTPLDKYDVVTVLELANYPSVMSLLRPAKYKEMAVKICSTVLRQRTLVGSMEKVEMLLDFISPLVKDTEGLEDDEDFFEEEQNLLARLVHQLVSADTDEHFELLRAARERFNAGGAKRLRHTLPPLAFAALRLVRQIKEGDGDSKKIDGSCKTVLQWILGVAAQLAEVPAAEIALQLYLQTAHAASEVARLELIAYESLEQAFVLYEEAIPDSKAEVTALQSIVGVLHRCRVFTPESRDTLVHKATGYSAKLLKKPDQCRAVCACSHLFWQEAAPEEEGAEVPEGVQPPVRDSDNVMVCLKRALKIANSAQQQLAVALKGDHTTPVMLFVDILNHYLFYFEQGNPSITTSVLQSLLELVANEMANDNCQNDAALLAFYNSTRNHIAIQKEKGDDLAQKFSSLQL</sequence>
<evidence type="ECO:0000256" key="8">
    <source>
        <dbReference type="ARBA" id="ARBA00022927"/>
    </source>
</evidence>
<evidence type="ECO:0000256" key="11">
    <source>
        <dbReference type="PIRNR" id="PIRNR009375"/>
    </source>
</evidence>
<dbReference type="FunFam" id="1.25.40.660:FF:000003">
    <property type="entry name" value="Vacuolar protein sorting-associated protein 35"/>
    <property type="match status" value="1"/>
</dbReference>
<keyword evidence="8 11" id="KW-0653">Protein transport</keyword>
<keyword evidence="7" id="KW-0963">Cytoplasm</keyword>
<evidence type="ECO:0000256" key="1">
    <source>
        <dbReference type="ARBA" id="ARBA00004125"/>
    </source>
</evidence>
<name>A0AAW1SPQ5_9CHLO</name>
<keyword evidence="6 11" id="KW-0813">Transport</keyword>
<evidence type="ECO:0000313" key="12">
    <source>
        <dbReference type="EMBL" id="KAK9852131.1"/>
    </source>
</evidence>
<comment type="subcellular location">
    <subcellularLocation>
        <location evidence="3">Cytoplasm</location>
    </subcellularLocation>
    <subcellularLocation>
        <location evidence="1">Endosome membrane</location>
        <topology evidence="1">Peripheral membrane protein</topology>
        <orientation evidence="1">Cytoplasmic side</orientation>
    </subcellularLocation>
    <subcellularLocation>
        <location evidence="4">Golgi apparatus</location>
        <location evidence="4">trans-Golgi network membrane</location>
        <topology evidence="4">Peripheral membrane protein</topology>
        <orientation evidence="4">Cytoplasmic side</orientation>
    </subcellularLocation>
    <subcellularLocation>
        <location evidence="2">Prevacuolar compartment membrane</location>
        <topology evidence="2">Peripheral membrane protein</topology>
        <orientation evidence="2">Cytoplasmic side</orientation>
    </subcellularLocation>
</comment>
<gene>
    <name evidence="12" type="ORF">WJX84_003259</name>
</gene>
<dbReference type="GO" id="GO:0042147">
    <property type="term" value="P:retrograde transport, endosome to Golgi"/>
    <property type="evidence" value="ECO:0007669"/>
    <property type="project" value="InterPro"/>
</dbReference>
<proteinExistence type="inferred from homology"/>
<dbReference type="Proteomes" id="UP001485043">
    <property type="component" value="Unassembled WGS sequence"/>
</dbReference>
<dbReference type="EMBL" id="JALJOV010001204">
    <property type="protein sequence ID" value="KAK9852131.1"/>
    <property type="molecule type" value="Genomic_DNA"/>
</dbReference>
<dbReference type="GO" id="GO:0005770">
    <property type="term" value="C:late endosome"/>
    <property type="evidence" value="ECO:0007669"/>
    <property type="project" value="TreeGrafter"/>
</dbReference>
<reference evidence="12 13" key="1">
    <citation type="journal article" date="2024" name="Nat. Commun.">
        <title>Phylogenomics reveals the evolutionary origins of lichenization in chlorophyte algae.</title>
        <authorList>
            <person name="Puginier C."/>
            <person name="Libourel C."/>
            <person name="Otte J."/>
            <person name="Skaloud P."/>
            <person name="Haon M."/>
            <person name="Grisel S."/>
            <person name="Petersen M."/>
            <person name="Berrin J.G."/>
            <person name="Delaux P.M."/>
            <person name="Dal Grande F."/>
            <person name="Keller J."/>
        </authorList>
    </citation>
    <scope>NUCLEOTIDE SEQUENCE [LARGE SCALE GENOMIC DNA]</scope>
    <source>
        <strain evidence="12 13">SAG 2523</strain>
    </source>
</reference>
<keyword evidence="9" id="KW-0333">Golgi apparatus</keyword>
<organism evidence="12 13">
    <name type="scientific">Apatococcus fuscideae</name>
    <dbReference type="NCBI Taxonomy" id="2026836"/>
    <lineage>
        <taxon>Eukaryota</taxon>
        <taxon>Viridiplantae</taxon>
        <taxon>Chlorophyta</taxon>
        <taxon>core chlorophytes</taxon>
        <taxon>Trebouxiophyceae</taxon>
        <taxon>Chlorellales</taxon>
        <taxon>Chlorellaceae</taxon>
        <taxon>Apatococcus</taxon>
    </lineage>
</organism>
<evidence type="ECO:0000256" key="9">
    <source>
        <dbReference type="ARBA" id="ARBA00023034"/>
    </source>
</evidence>
<evidence type="ECO:0000256" key="5">
    <source>
        <dbReference type="ARBA" id="ARBA00006536"/>
    </source>
</evidence>
<accession>A0AAW1SPQ5</accession>
<comment type="function">
    <text evidence="11">Plays a role in vesicular protein sorting.</text>
</comment>
<dbReference type="GO" id="GO:0006886">
    <property type="term" value="P:intracellular protein transport"/>
    <property type="evidence" value="ECO:0007669"/>
    <property type="project" value="TreeGrafter"/>
</dbReference>
<evidence type="ECO:0000313" key="13">
    <source>
        <dbReference type="Proteomes" id="UP001485043"/>
    </source>
</evidence>
<dbReference type="GO" id="GO:0010008">
    <property type="term" value="C:endosome membrane"/>
    <property type="evidence" value="ECO:0007669"/>
    <property type="project" value="UniProtKB-SubCell"/>
</dbReference>
<dbReference type="GO" id="GO:0005794">
    <property type="term" value="C:Golgi apparatus"/>
    <property type="evidence" value="ECO:0007669"/>
    <property type="project" value="UniProtKB-SubCell"/>
</dbReference>
<evidence type="ECO:0000256" key="7">
    <source>
        <dbReference type="ARBA" id="ARBA00022490"/>
    </source>
</evidence>
<keyword evidence="10" id="KW-0472">Membrane</keyword>
<dbReference type="GO" id="GO:0030906">
    <property type="term" value="C:retromer, cargo-selective complex"/>
    <property type="evidence" value="ECO:0007669"/>
    <property type="project" value="InterPro"/>
</dbReference>